<evidence type="ECO:0000313" key="9">
    <source>
        <dbReference type="Proteomes" id="UP000242287"/>
    </source>
</evidence>
<accession>A0A2A9NS24</accession>
<evidence type="ECO:0000256" key="5">
    <source>
        <dbReference type="RuleBase" id="RU003693"/>
    </source>
</evidence>
<dbReference type="GO" id="GO:0016740">
    <property type="term" value="F:transferase activity"/>
    <property type="evidence" value="ECO:0007669"/>
    <property type="project" value="UniProtKB-KW"/>
</dbReference>
<dbReference type="GO" id="GO:0030170">
    <property type="term" value="F:pyridoxal phosphate binding"/>
    <property type="evidence" value="ECO:0007669"/>
    <property type="project" value="InterPro"/>
</dbReference>
<dbReference type="STRING" id="703135.A0A2A9NS24"/>
<dbReference type="Proteomes" id="UP000242287">
    <property type="component" value="Unassembled WGS sequence"/>
</dbReference>
<evidence type="ECO:0000256" key="4">
    <source>
        <dbReference type="ARBA" id="ARBA00022898"/>
    </source>
</evidence>
<feature type="compositionally biased region" description="Basic and acidic residues" evidence="6">
    <location>
        <begin position="19"/>
        <end position="29"/>
    </location>
</feature>
<evidence type="ECO:0000256" key="3">
    <source>
        <dbReference type="ARBA" id="ARBA00022679"/>
    </source>
</evidence>
<keyword evidence="4 5" id="KW-0663">Pyridoxal phosphate</keyword>
<gene>
    <name evidence="8" type="ORF">AMATHDRAFT_75164</name>
</gene>
<feature type="domain" description="Aminotransferase class I/classII large" evidence="7">
    <location>
        <begin position="50"/>
        <end position="429"/>
    </location>
</feature>
<comment type="similarity">
    <text evidence="2">Belongs to the class-II pyridoxal-phosphate-dependent aminotransferase family. BioF subfamily.</text>
</comment>
<proteinExistence type="inferred from homology"/>
<evidence type="ECO:0000313" key="8">
    <source>
        <dbReference type="EMBL" id="PFH51077.1"/>
    </source>
</evidence>
<dbReference type="Gene3D" id="3.90.1150.10">
    <property type="entry name" value="Aspartate Aminotransferase, domain 1"/>
    <property type="match status" value="1"/>
</dbReference>
<dbReference type="InterPro" id="IPR015422">
    <property type="entry name" value="PyrdxlP-dep_Trfase_small"/>
</dbReference>
<dbReference type="Pfam" id="PF00155">
    <property type="entry name" value="Aminotran_1_2"/>
    <property type="match status" value="1"/>
</dbReference>
<feature type="region of interest" description="Disordered" evidence="6">
    <location>
        <begin position="1"/>
        <end position="49"/>
    </location>
</feature>
<sequence length="478" mass="52312">MSFAASSLGSKLQAALASRDTRQIRRRLPDPIPPPPPSTQKHSHSQPPPLVDFNSNDYLSLASNPRLRTLYLQKLTHAPQILGSGGSRLLVNGTAHAALESRLRTFFDSEEALLFNSGFDANVAFFECVPQAGDVVVYDEYVHASVHDGMRRSRAGRVAFEHNDVMSLRTVLQEVKGKLREGEGSVFVAVESLYSMDGTFAPLGEVCEVVEGVFGRGGCGYLVVDEAHATGVYGENGRGRVAMMGLEKRVLVRLCTFGKALGASGAVLLTNRLIRDYMLNYARPLIYTTSLSFASVIAVDCSFDLLQDGTTEKLATKLLTLAAYFLSLLRPQLKSIPSDILSLPAHLIHPSHSINSNKTKTTYTADELSSFSPIIPLHTQFPRPLSATLHKHGMNARPITWPTVPRGKDRVRVCLHAGNTRGEVERLVRVSVEWARGIAVSRQSDIEREREAVEGESSRQLVLDARREVAAALASSKL</sequence>
<comment type="cofactor">
    <cofactor evidence="1 5">
        <name>pyridoxal 5'-phosphate</name>
        <dbReference type="ChEBI" id="CHEBI:597326"/>
    </cofactor>
</comment>
<dbReference type="PROSITE" id="PS00599">
    <property type="entry name" value="AA_TRANSFER_CLASS_2"/>
    <property type="match status" value="1"/>
</dbReference>
<evidence type="ECO:0000256" key="6">
    <source>
        <dbReference type="SAM" id="MobiDB-lite"/>
    </source>
</evidence>
<evidence type="ECO:0000256" key="2">
    <source>
        <dbReference type="ARBA" id="ARBA00010008"/>
    </source>
</evidence>
<keyword evidence="9" id="KW-1185">Reference proteome</keyword>
<dbReference type="OrthoDB" id="2382073at2759"/>
<dbReference type="AlphaFoldDB" id="A0A2A9NS24"/>
<dbReference type="PANTHER" id="PTHR13693:SF77">
    <property type="entry name" value="8-AMINO-7-OXONONANOATE SYNTHASE"/>
    <property type="match status" value="1"/>
</dbReference>
<dbReference type="SUPFAM" id="SSF53383">
    <property type="entry name" value="PLP-dependent transferases"/>
    <property type="match status" value="1"/>
</dbReference>
<dbReference type="Gene3D" id="3.40.640.10">
    <property type="entry name" value="Type I PLP-dependent aspartate aminotransferase-like (Major domain)"/>
    <property type="match status" value="1"/>
</dbReference>
<dbReference type="InterPro" id="IPR015424">
    <property type="entry name" value="PyrdxlP-dep_Trfase"/>
</dbReference>
<protein>
    <recommendedName>
        <fullName evidence="7">Aminotransferase class I/classII large domain-containing protein</fullName>
    </recommendedName>
</protein>
<name>A0A2A9NS24_9AGAR</name>
<dbReference type="EMBL" id="KZ301992">
    <property type="protein sequence ID" value="PFH51077.1"/>
    <property type="molecule type" value="Genomic_DNA"/>
</dbReference>
<reference evidence="8 9" key="1">
    <citation type="submission" date="2014-02" db="EMBL/GenBank/DDBJ databases">
        <title>Transposable element dynamics among asymbiotic and ectomycorrhizal Amanita fungi.</title>
        <authorList>
            <consortium name="DOE Joint Genome Institute"/>
            <person name="Hess J."/>
            <person name="Skrede I."/>
            <person name="Wolfe B."/>
            <person name="LaButti K."/>
            <person name="Ohm R.A."/>
            <person name="Grigoriev I.V."/>
            <person name="Pringle A."/>
        </authorList>
    </citation>
    <scope>NUCLEOTIDE SEQUENCE [LARGE SCALE GENOMIC DNA]</scope>
    <source>
        <strain evidence="8 9">SKay4041</strain>
    </source>
</reference>
<keyword evidence="3" id="KW-0808">Transferase</keyword>
<dbReference type="GO" id="GO:0009102">
    <property type="term" value="P:biotin biosynthetic process"/>
    <property type="evidence" value="ECO:0007669"/>
    <property type="project" value="TreeGrafter"/>
</dbReference>
<feature type="compositionally biased region" description="Polar residues" evidence="6">
    <location>
        <begin position="1"/>
        <end position="10"/>
    </location>
</feature>
<dbReference type="InterPro" id="IPR001917">
    <property type="entry name" value="Aminotrans_II_pyridoxalP_BS"/>
</dbReference>
<dbReference type="InterPro" id="IPR004839">
    <property type="entry name" value="Aminotransferase_I/II_large"/>
</dbReference>
<dbReference type="InterPro" id="IPR050087">
    <property type="entry name" value="AON_synthase_class-II"/>
</dbReference>
<dbReference type="PANTHER" id="PTHR13693">
    <property type="entry name" value="CLASS II AMINOTRANSFERASE/8-AMINO-7-OXONONANOATE SYNTHASE"/>
    <property type="match status" value="1"/>
</dbReference>
<dbReference type="InterPro" id="IPR015421">
    <property type="entry name" value="PyrdxlP-dep_Trfase_major"/>
</dbReference>
<evidence type="ECO:0000256" key="1">
    <source>
        <dbReference type="ARBA" id="ARBA00001933"/>
    </source>
</evidence>
<evidence type="ECO:0000259" key="7">
    <source>
        <dbReference type="Pfam" id="PF00155"/>
    </source>
</evidence>
<organism evidence="8 9">
    <name type="scientific">Amanita thiersii Skay4041</name>
    <dbReference type="NCBI Taxonomy" id="703135"/>
    <lineage>
        <taxon>Eukaryota</taxon>
        <taxon>Fungi</taxon>
        <taxon>Dikarya</taxon>
        <taxon>Basidiomycota</taxon>
        <taxon>Agaricomycotina</taxon>
        <taxon>Agaricomycetes</taxon>
        <taxon>Agaricomycetidae</taxon>
        <taxon>Agaricales</taxon>
        <taxon>Pluteineae</taxon>
        <taxon>Amanitaceae</taxon>
        <taxon>Amanita</taxon>
    </lineage>
</organism>